<feature type="compositionally biased region" description="Polar residues" evidence="1">
    <location>
        <begin position="658"/>
        <end position="668"/>
    </location>
</feature>
<dbReference type="OrthoDB" id="5394108at2759"/>
<keyword evidence="3" id="KW-1185">Reference proteome</keyword>
<accession>A0A9W4N707</accession>
<dbReference type="EMBL" id="CAJVOS010000093">
    <property type="protein sequence ID" value="CAG8276183.1"/>
    <property type="molecule type" value="Genomic_DNA"/>
</dbReference>
<feature type="compositionally biased region" description="Polar residues" evidence="1">
    <location>
        <begin position="890"/>
        <end position="902"/>
    </location>
</feature>
<dbReference type="Proteomes" id="UP001153618">
    <property type="component" value="Unassembled WGS sequence"/>
</dbReference>
<evidence type="ECO:0000313" key="3">
    <source>
        <dbReference type="Proteomes" id="UP001153618"/>
    </source>
</evidence>
<feature type="compositionally biased region" description="Basic and acidic residues" evidence="1">
    <location>
        <begin position="607"/>
        <end position="624"/>
    </location>
</feature>
<name>A0A9W4N707_PENOL</name>
<feature type="compositionally biased region" description="Basic residues" evidence="1">
    <location>
        <begin position="51"/>
        <end position="66"/>
    </location>
</feature>
<gene>
    <name evidence="2" type="ORF">POLS_LOCUS9355</name>
</gene>
<feature type="region of interest" description="Disordered" evidence="1">
    <location>
        <begin position="1"/>
        <end position="156"/>
    </location>
</feature>
<reference evidence="2" key="1">
    <citation type="submission" date="2021-07" db="EMBL/GenBank/DDBJ databases">
        <authorList>
            <person name="Branca A.L. A."/>
        </authorList>
    </citation>
    <scope>NUCLEOTIDE SEQUENCE</scope>
</reference>
<feature type="region of interest" description="Disordered" evidence="1">
    <location>
        <begin position="761"/>
        <end position="966"/>
    </location>
</feature>
<feature type="compositionally biased region" description="Polar residues" evidence="1">
    <location>
        <begin position="945"/>
        <end position="963"/>
    </location>
</feature>
<feature type="compositionally biased region" description="Polar residues" evidence="1">
    <location>
        <begin position="626"/>
        <end position="651"/>
    </location>
</feature>
<feature type="region of interest" description="Disordered" evidence="1">
    <location>
        <begin position="713"/>
        <end position="748"/>
    </location>
</feature>
<feature type="compositionally biased region" description="Low complexity" evidence="1">
    <location>
        <begin position="122"/>
        <end position="132"/>
    </location>
</feature>
<feature type="compositionally biased region" description="Basic and acidic residues" evidence="1">
    <location>
        <begin position="807"/>
        <end position="821"/>
    </location>
</feature>
<feature type="compositionally biased region" description="Polar residues" evidence="1">
    <location>
        <begin position="995"/>
        <end position="1004"/>
    </location>
</feature>
<feature type="compositionally biased region" description="Polar residues" evidence="1">
    <location>
        <begin position="587"/>
        <end position="605"/>
    </location>
</feature>
<feature type="region of interest" description="Disordered" evidence="1">
    <location>
        <begin position="455"/>
        <end position="672"/>
    </location>
</feature>
<evidence type="ECO:0000313" key="2">
    <source>
        <dbReference type="EMBL" id="CAG8276183.1"/>
    </source>
</evidence>
<feature type="compositionally biased region" description="Low complexity" evidence="1">
    <location>
        <begin position="903"/>
        <end position="926"/>
    </location>
</feature>
<feature type="compositionally biased region" description="Basic and acidic residues" evidence="1">
    <location>
        <begin position="98"/>
        <end position="108"/>
    </location>
</feature>
<feature type="compositionally biased region" description="Polar residues" evidence="1">
    <location>
        <begin position="780"/>
        <end position="806"/>
    </location>
</feature>
<feature type="compositionally biased region" description="Low complexity" evidence="1">
    <location>
        <begin position="836"/>
        <end position="846"/>
    </location>
</feature>
<feature type="compositionally biased region" description="Basic and acidic residues" evidence="1">
    <location>
        <begin position="862"/>
        <end position="876"/>
    </location>
</feature>
<dbReference type="AlphaFoldDB" id="A0A9W4N707"/>
<feature type="compositionally biased region" description="Polar residues" evidence="1">
    <location>
        <begin position="413"/>
        <end position="427"/>
    </location>
</feature>
<feature type="compositionally biased region" description="Low complexity" evidence="1">
    <location>
        <begin position="73"/>
        <end position="92"/>
    </location>
</feature>
<evidence type="ECO:0000256" key="1">
    <source>
        <dbReference type="SAM" id="MobiDB-lite"/>
    </source>
</evidence>
<feature type="region of interest" description="Disordered" evidence="1">
    <location>
        <begin position="392"/>
        <end position="427"/>
    </location>
</feature>
<feature type="region of interest" description="Disordered" evidence="1">
    <location>
        <begin position="995"/>
        <end position="1014"/>
    </location>
</feature>
<organism evidence="2 3">
    <name type="scientific">Penicillium olsonii</name>
    <dbReference type="NCBI Taxonomy" id="99116"/>
    <lineage>
        <taxon>Eukaryota</taxon>
        <taxon>Fungi</taxon>
        <taxon>Dikarya</taxon>
        <taxon>Ascomycota</taxon>
        <taxon>Pezizomycotina</taxon>
        <taxon>Eurotiomycetes</taxon>
        <taxon>Eurotiomycetidae</taxon>
        <taxon>Eurotiales</taxon>
        <taxon>Aspergillaceae</taxon>
        <taxon>Penicillium</taxon>
    </lineage>
</organism>
<comment type="caution">
    <text evidence="2">The sequence shown here is derived from an EMBL/GenBank/DDBJ whole genome shotgun (WGS) entry which is preliminary data.</text>
</comment>
<sequence>MRLRSNHVLEPVAERQPPRRRRGTRGSSAQPEPEAAPKATDPEPTSTSAKPTRKGRPAKKSKAKKASQKDELVSSPNVSPSVSRSVSPSVRSLASTDDEGKTPREARYARRQLKRSPTMMLALSPVAEEPSSSPAPLPPQPAHALGLPTVESPTRTTQYESPACSRVLFPVTDAATGLNAASQSGDIFYTPAVQHSVPATVLNPAIVSPELEAVVTPSAPSPKPDVFNATTAQSPVLDHAEFSPMADVFYTPAVYSPVLEPDLTHNVFSTVAEVSSPTVHYPVLEAYSSPAESSPVSDAFYTPTLFSPAAEDVHTLVEEDAMEGVVFSIPTLLEDVLDSPPESHVGTPIQPNTRLPSLWPSLMDPRPWIFPSAFTSQPTVGSPVTDQAMTSAEHPFEPHGEAQSEIPKPPTGLSAQPNSRRMFSQPAQGRRKLKPFFYCPKGYIPARRFDISYGNQLTNRQDESRKRTRSDEEETPVKRYKLAQAITPRGSLIHPRPRTTYADRTRRRQAEVGGRIHSTMFRVPEYLAQKSADARSAPPPNDTESQDQTTAAPTSALPLEDHTPAATPGAPSSPGWGRWMVDGVSRRLTSLVSRQSSPQRGNTLHNHNHEQRQVQHEAGPDHHNRNVNINGTSSSASAQPSIRDTATSTTLAVKGSKQDPSQGATAGSRNRYGGYDLFGAGFTAEQRARWHINTAPAPTSSVSTAPITAATNAAPAPVQPHTPAHEEPVSSKRKRQPTPEVIPNPPGCSYGLNDDYFIYSDDEWDAQEASGANIAPGMEPSSSNKVSAQRSPNSNKQGQSKTPDSSSRPEKRASKRARVERPPNFNYAGHFEVPYSSSEASSSTRSTPLPTAGSSSSPEKPASPEKRVSRRSRVERPPNFNHAGHFEVPYSSSDTSGSPQSNQRSSPPTNQRSSPQSNQSSSSLSRFPRDGGSDVSVDDVDQQRHQAQSTPRKGQEFSKTSPPDTELIKRARKQAEQYKPKTPSRLRAAHRFSSSNTSLGNSLVGQHENVPPTEDPAIRRRRLMRRSTLAGACPRGDFNNIAWPEFDTWGNRLRSFIDDNVVSSGRRHLGKLRPEKQGAVNARFKAAVAKRRAGERVKASAFKFEELWRV</sequence>
<proteinExistence type="predicted"/>
<feature type="compositionally biased region" description="Polar residues" evidence="1">
    <location>
        <begin position="542"/>
        <end position="553"/>
    </location>
</feature>
<protein>
    <submittedName>
        <fullName evidence="2">Uncharacterized protein</fullName>
    </submittedName>
</protein>
<feature type="compositionally biased region" description="Basic and acidic residues" evidence="1">
    <location>
        <begin position="501"/>
        <end position="510"/>
    </location>
</feature>
<feature type="compositionally biased region" description="Low complexity" evidence="1">
    <location>
        <begin position="564"/>
        <end position="575"/>
    </location>
</feature>